<gene>
    <name evidence="2" type="ORF">HERIO_1675</name>
</gene>
<proteinExistence type="predicted"/>
<evidence type="ECO:0000313" key="2">
    <source>
        <dbReference type="EMBL" id="ORD96387.1"/>
    </source>
</evidence>
<reference evidence="2 3" key="1">
    <citation type="journal article" date="2017" name="Environ. Microbiol.">
        <title>Decay of the glycolytic pathway and adaptation to intranuclear parasitism within Enterocytozoonidae microsporidia.</title>
        <authorList>
            <person name="Wiredu Boakye D."/>
            <person name="Jaroenlak P."/>
            <person name="Prachumwat A."/>
            <person name="Williams T.A."/>
            <person name="Bateman K.S."/>
            <person name="Itsathitphaisarn O."/>
            <person name="Sritunyalucksana K."/>
            <person name="Paszkiewicz K.H."/>
            <person name="Moore K.A."/>
            <person name="Stentiford G.D."/>
            <person name="Williams B.A."/>
        </authorList>
    </citation>
    <scope>NUCLEOTIDE SEQUENCE [LARGE SCALE GENOMIC DNA]</scope>
    <source>
        <strain evidence="2 3">GB1</strain>
    </source>
</reference>
<evidence type="ECO:0000313" key="3">
    <source>
        <dbReference type="Proteomes" id="UP000192356"/>
    </source>
</evidence>
<name>A0A1X0Q9E6_9MICR</name>
<dbReference type="AlphaFoldDB" id="A0A1X0Q9E6"/>
<dbReference type="Proteomes" id="UP000192356">
    <property type="component" value="Unassembled WGS sequence"/>
</dbReference>
<protein>
    <submittedName>
        <fullName evidence="2">Uncharacterized protein</fullName>
    </submittedName>
</protein>
<evidence type="ECO:0000256" key="1">
    <source>
        <dbReference type="SAM" id="SignalP"/>
    </source>
</evidence>
<accession>A0A1X0Q9E6</accession>
<feature type="chain" id="PRO_5010855844" evidence="1">
    <location>
        <begin position="20"/>
        <end position="84"/>
    </location>
</feature>
<feature type="signal peptide" evidence="1">
    <location>
        <begin position="1"/>
        <end position="19"/>
    </location>
</feature>
<keyword evidence="1" id="KW-0732">Signal</keyword>
<dbReference type="VEuPathDB" id="MicrosporidiaDB:HERIO_1675"/>
<sequence length="84" mass="9565">MCVSLLLLIFNILRDVNDPIKDGSSSNSLCWICNRDKYLRAISDFGSVFIIFLDTSNSLKLLHHPISLGISVNLFFDRTKTFKL</sequence>
<keyword evidence="3" id="KW-1185">Reference proteome</keyword>
<dbReference type="EMBL" id="LVKB01000094">
    <property type="protein sequence ID" value="ORD96387.1"/>
    <property type="molecule type" value="Genomic_DNA"/>
</dbReference>
<organism evidence="2 3">
    <name type="scientific">Hepatospora eriocheir</name>
    <dbReference type="NCBI Taxonomy" id="1081669"/>
    <lineage>
        <taxon>Eukaryota</taxon>
        <taxon>Fungi</taxon>
        <taxon>Fungi incertae sedis</taxon>
        <taxon>Microsporidia</taxon>
        <taxon>Hepatosporidae</taxon>
        <taxon>Hepatospora</taxon>
    </lineage>
</organism>
<comment type="caution">
    <text evidence="2">The sequence shown here is derived from an EMBL/GenBank/DDBJ whole genome shotgun (WGS) entry which is preliminary data.</text>
</comment>